<dbReference type="RefSeq" id="WP_344305750.1">
    <property type="nucleotide sequence ID" value="NZ_BAAAQQ010000014.1"/>
</dbReference>
<evidence type="ECO:0000256" key="2">
    <source>
        <dbReference type="ARBA" id="ARBA00038825"/>
    </source>
</evidence>
<protein>
    <recommendedName>
        <fullName evidence="3">Pyridine nucleotide-disulfide oxidoreductase domain-containing protein 2</fullName>
    </recommendedName>
</protein>
<dbReference type="SUPFAM" id="SSF51905">
    <property type="entry name" value="FAD/NAD(P)-binding domain"/>
    <property type="match status" value="1"/>
</dbReference>
<dbReference type="Gene3D" id="3.50.50.60">
    <property type="entry name" value="FAD/NAD(P)-binding domain"/>
    <property type="match status" value="2"/>
</dbReference>
<dbReference type="PANTHER" id="PTHR10668:SF103">
    <property type="entry name" value="PYRIDINE NUCLEOTIDE-DISULFIDE OXIDOREDUCTASE DOMAIN-CONTAINING PROTEIN 2"/>
    <property type="match status" value="1"/>
</dbReference>
<organism evidence="5 6">
    <name type="scientific">Nocardioides bigeumensis</name>
    <dbReference type="NCBI Taxonomy" id="433657"/>
    <lineage>
        <taxon>Bacteria</taxon>
        <taxon>Bacillati</taxon>
        <taxon>Actinomycetota</taxon>
        <taxon>Actinomycetes</taxon>
        <taxon>Propionibacteriales</taxon>
        <taxon>Nocardioidaceae</taxon>
        <taxon>Nocardioides</taxon>
    </lineage>
</organism>
<gene>
    <name evidence="5" type="ORF">GCM10009843_41220</name>
</gene>
<dbReference type="PANTHER" id="PTHR10668">
    <property type="entry name" value="PHYTOENE DEHYDROGENASE"/>
    <property type="match status" value="1"/>
</dbReference>
<evidence type="ECO:0000259" key="4">
    <source>
        <dbReference type="Pfam" id="PF01593"/>
    </source>
</evidence>
<accession>A0ABP5KQ92</accession>
<proteinExistence type="predicted"/>
<reference evidence="6" key="1">
    <citation type="journal article" date="2019" name="Int. J. Syst. Evol. Microbiol.">
        <title>The Global Catalogue of Microorganisms (GCM) 10K type strain sequencing project: providing services to taxonomists for standard genome sequencing and annotation.</title>
        <authorList>
            <consortium name="The Broad Institute Genomics Platform"/>
            <consortium name="The Broad Institute Genome Sequencing Center for Infectious Disease"/>
            <person name="Wu L."/>
            <person name="Ma J."/>
        </authorList>
    </citation>
    <scope>NUCLEOTIDE SEQUENCE [LARGE SCALE GENOMIC DNA]</scope>
    <source>
        <strain evidence="6">JCM 16021</strain>
    </source>
</reference>
<dbReference type="EMBL" id="BAAAQQ010000014">
    <property type="protein sequence ID" value="GAA2134601.1"/>
    <property type="molecule type" value="Genomic_DNA"/>
</dbReference>
<dbReference type="Pfam" id="PF01593">
    <property type="entry name" value="Amino_oxidase"/>
    <property type="match status" value="1"/>
</dbReference>
<sequence>MTVSALGRLSDARPRQYDAVVVGGGHNGLVAAFYLAKAGKRVLVVERREIVGGCAVTEEFAPGYRASTGAYILSMLRPAIWKDLRLRERGVVTDDAGPSLNLFPDGADLLLDDDPAEAARAVRRFSPADAAALPEVEDQLLRLAGLLVPTFDLTAFNVGTLRARDGRTLRAMLGSAVRSRKDLDEALFLLTTSATHYLAERFESPYVRAALGWHSINDSLNGPSTLGTAYVLLHDHVSHEPGGGLRRWGFVRGGMGRVTELMAEAAREAGAEIRTGVGVERILTTGTGDDVRATGVALADGSVVEAGLVLSNADPVHTFDKLCDPGDLPADFLRAVRNIRIDGTSIKINLALDRLPAARGQAGSGPQPYHRGIFELGPTLDVLDLQQAEARAGIPAVGAHIEMCFPTVHDPSLAPEGKHVATVDINSQPYSLADGDWDSVKDKIADRVLTELDDYFPGISTSVLHRQVLSPLDLERVLGITGGHALHGEMAPDQLFMNRPVRGWADYRTPISGLYLCGAGTHPGGGVSGANGRNCAAEVLRDQRKASGLLRRRSKGS</sequence>
<evidence type="ECO:0000313" key="5">
    <source>
        <dbReference type="EMBL" id="GAA2134601.1"/>
    </source>
</evidence>
<comment type="caution">
    <text evidence="5">The sequence shown here is derived from an EMBL/GenBank/DDBJ whole genome shotgun (WGS) entry which is preliminary data.</text>
</comment>
<feature type="domain" description="Amine oxidase" evidence="4">
    <location>
        <begin position="28"/>
        <end position="540"/>
    </location>
</feature>
<dbReference type="Proteomes" id="UP001500575">
    <property type="component" value="Unassembled WGS sequence"/>
</dbReference>
<evidence type="ECO:0000256" key="1">
    <source>
        <dbReference type="ARBA" id="ARBA00037217"/>
    </source>
</evidence>
<evidence type="ECO:0000313" key="6">
    <source>
        <dbReference type="Proteomes" id="UP001500575"/>
    </source>
</evidence>
<dbReference type="InterPro" id="IPR036188">
    <property type="entry name" value="FAD/NAD-bd_sf"/>
</dbReference>
<comment type="function">
    <text evidence="1">Probable oxidoreductase that may play a role as regulator of mitochondrial function.</text>
</comment>
<comment type="subunit">
    <text evidence="2">Interacts with COX5B; this interaction may contribute to localize PYROXD2 to the inner face of the inner mitochondrial membrane.</text>
</comment>
<name>A0ABP5KQ92_9ACTN</name>
<keyword evidence="6" id="KW-1185">Reference proteome</keyword>
<dbReference type="InterPro" id="IPR002937">
    <property type="entry name" value="Amino_oxidase"/>
</dbReference>
<evidence type="ECO:0000256" key="3">
    <source>
        <dbReference type="ARBA" id="ARBA00040298"/>
    </source>
</evidence>